<keyword evidence="2" id="KW-1185">Reference proteome</keyword>
<protein>
    <submittedName>
        <fullName evidence="1">Uncharacterized protein</fullName>
    </submittedName>
</protein>
<dbReference type="EMBL" id="AP023356">
    <property type="protein sequence ID" value="BCJ45564.1"/>
    <property type="molecule type" value="Genomic_DNA"/>
</dbReference>
<name>A0ABM7M1U4_9ACTN</name>
<evidence type="ECO:0000313" key="2">
    <source>
        <dbReference type="Proteomes" id="UP000676967"/>
    </source>
</evidence>
<accession>A0ABM7M1U4</accession>
<organism evidence="1 2">
    <name type="scientific">Actinoplanes ianthinogenes</name>
    <dbReference type="NCBI Taxonomy" id="122358"/>
    <lineage>
        <taxon>Bacteria</taxon>
        <taxon>Bacillati</taxon>
        <taxon>Actinomycetota</taxon>
        <taxon>Actinomycetes</taxon>
        <taxon>Micromonosporales</taxon>
        <taxon>Micromonosporaceae</taxon>
        <taxon>Actinoplanes</taxon>
    </lineage>
</organism>
<reference evidence="1 2" key="1">
    <citation type="submission" date="2020-08" db="EMBL/GenBank/DDBJ databases">
        <title>Whole genome shotgun sequence of Actinoplanes ianthinogenes NBRC 13996.</title>
        <authorList>
            <person name="Komaki H."/>
            <person name="Tamura T."/>
        </authorList>
    </citation>
    <scope>NUCLEOTIDE SEQUENCE [LARGE SCALE GENOMIC DNA]</scope>
    <source>
        <strain evidence="1 2">NBRC 13996</strain>
    </source>
</reference>
<sequence>MILTIRDVAGLSEISAAGAFRAQPRPVQVVTGVTRAIESQRTLTLGYLPRRTAMSTRSHSLFPPAGTHAVTVVGAATWR</sequence>
<proteinExistence type="predicted"/>
<evidence type="ECO:0000313" key="1">
    <source>
        <dbReference type="EMBL" id="BCJ45564.1"/>
    </source>
</evidence>
<dbReference type="Proteomes" id="UP000676967">
    <property type="component" value="Chromosome"/>
</dbReference>
<gene>
    <name evidence="1" type="ORF">Aiant_62210</name>
</gene>